<sequence>MHYKTSTTTTTTTTKFTEIMAAAAPLAIGTRGTVGSLVRKEIEYFTKLELDRNGSSRKPRSHVVDMGSCGRSNSRSGFWFLTMTWKRKKPKVSRGFLPRICSVSEVSETNRLNGISGFNYMILKDDVKYFDV</sequence>
<reference evidence="1" key="1">
    <citation type="submission" date="2025-05" db="UniProtKB">
        <authorList>
            <consortium name="RefSeq"/>
        </authorList>
    </citation>
    <scope>NUCLEOTIDE SEQUENCE [LARGE SCALE GENOMIC DNA]</scope>
</reference>
<dbReference type="KEGG" id="zju:107419798"/>
<accession>A0A6P3ZSD4</accession>
<name>A0A6P3ZSD4_ZIZJJ</name>
<organism evidence="1 2">
    <name type="scientific">Ziziphus jujuba</name>
    <name type="common">Chinese jujube</name>
    <name type="synonym">Ziziphus sativa</name>
    <dbReference type="NCBI Taxonomy" id="326968"/>
    <lineage>
        <taxon>Eukaryota</taxon>
        <taxon>Viridiplantae</taxon>
        <taxon>Streptophyta</taxon>
        <taxon>Embryophyta</taxon>
        <taxon>Tracheophyta</taxon>
        <taxon>Spermatophyta</taxon>
        <taxon>Magnoliopsida</taxon>
        <taxon>eudicotyledons</taxon>
        <taxon>Gunneridae</taxon>
        <taxon>Pentapetalae</taxon>
        <taxon>rosids</taxon>
        <taxon>fabids</taxon>
        <taxon>Rosales</taxon>
        <taxon>Rhamnaceae</taxon>
        <taxon>Paliureae</taxon>
        <taxon>Ziziphus</taxon>
    </lineage>
</organism>
<proteinExistence type="predicted"/>
<dbReference type="Proteomes" id="UP001652623">
    <property type="component" value="Chromosome 1"/>
</dbReference>
<dbReference type="RefSeq" id="XP_015884100.3">
    <property type="nucleotide sequence ID" value="XM_016028614.4"/>
</dbReference>
<reference evidence="2" key="2">
    <citation type="submission" date="2025-08" db="UniProtKB">
        <authorList>
            <consortium name="RefSeq"/>
        </authorList>
    </citation>
    <scope>IDENTIFICATION</scope>
    <source>
        <tissue evidence="2">Seedling</tissue>
    </source>
</reference>
<dbReference type="GeneID" id="107419798"/>
<dbReference type="AlphaFoldDB" id="A0A6P3ZSD4"/>
<dbReference type="PANTHER" id="PTHR35131:SF1">
    <property type="entry name" value="EXPRESSED PROTEIN"/>
    <property type="match status" value="1"/>
</dbReference>
<evidence type="ECO:0000313" key="2">
    <source>
        <dbReference type="RefSeq" id="XP_015884100.3"/>
    </source>
</evidence>
<evidence type="ECO:0000313" key="1">
    <source>
        <dbReference type="Proteomes" id="UP001652623"/>
    </source>
</evidence>
<dbReference type="InParanoid" id="A0A6P3ZSD4"/>
<keyword evidence="1" id="KW-1185">Reference proteome</keyword>
<gene>
    <name evidence="2" type="primary">LOC107419798</name>
</gene>
<protein>
    <submittedName>
        <fullName evidence="2">Uncharacterized protein LOC107419798</fullName>
    </submittedName>
</protein>
<dbReference type="PANTHER" id="PTHR35131">
    <property type="entry name" value="EXPRESSED PROTEIN"/>
    <property type="match status" value="1"/>
</dbReference>
<dbReference type="FunCoup" id="A0A6P3ZSD4">
    <property type="interactions" value="20"/>
</dbReference>